<organism evidence="1 2">
    <name type="scientific">Heliomicrobium undosum</name>
    <dbReference type="NCBI Taxonomy" id="121734"/>
    <lineage>
        <taxon>Bacteria</taxon>
        <taxon>Bacillati</taxon>
        <taxon>Bacillota</taxon>
        <taxon>Clostridia</taxon>
        <taxon>Eubacteriales</taxon>
        <taxon>Heliobacteriaceae</taxon>
        <taxon>Heliomicrobium</taxon>
    </lineage>
</organism>
<protein>
    <submittedName>
        <fullName evidence="1">Uncharacterized protein</fullName>
    </submittedName>
</protein>
<dbReference type="Proteomes" id="UP000463470">
    <property type="component" value="Unassembled WGS sequence"/>
</dbReference>
<reference evidence="1 2" key="1">
    <citation type="submission" date="2020-01" db="EMBL/GenBank/DDBJ databases">
        <title>Whole-genome sequence of Heliobacterium undosum DSM 13378.</title>
        <authorList>
            <person name="Kyndt J.A."/>
            <person name="Meyer T.E."/>
        </authorList>
    </citation>
    <scope>NUCLEOTIDE SEQUENCE [LARGE SCALE GENOMIC DNA]</scope>
    <source>
        <strain evidence="1 2">DSM 13378</strain>
    </source>
</reference>
<dbReference type="InterPro" id="IPR054221">
    <property type="entry name" value="DUF6941"/>
</dbReference>
<evidence type="ECO:0000313" key="2">
    <source>
        <dbReference type="Proteomes" id="UP000463470"/>
    </source>
</evidence>
<evidence type="ECO:0000313" key="1">
    <source>
        <dbReference type="EMBL" id="MZP30579.1"/>
    </source>
</evidence>
<dbReference type="AlphaFoldDB" id="A0A845L5S4"/>
<proteinExistence type="predicted"/>
<sequence length="141" mass="15671">MPYISSFLYAEDSVQLPGQPLNIVNPQIVLRPMFVPGMFSFTIVFGISEVVVTEAHTLRCIFCGPEGEVVLDTGAFDVPVQPDAIKRKDDPIETQALMVNMNFRNVPFKCEGRYNTQVFLDGTNIGNVPVMVRGNERAFGK</sequence>
<dbReference type="EMBL" id="WXEY01000015">
    <property type="protein sequence ID" value="MZP30579.1"/>
    <property type="molecule type" value="Genomic_DNA"/>
</dbReference>
<dbReference type="RefSeq" id="WP_161259098.1">
    <property type="nucleotide sequence ID" value="NZ_WXEY01000015.1"/>
</dbReference>
<dbReference type="OrthoDB" id="9789634at2"/>
<name>A0A845L5S4_9FIRM</name>
<keyword evidence="2" id="KW-1185">Reference proteome</keyword>
<comment type="caution">
    <text evidence="1">The sequence shown here is derived from an EMBL/GenBank/DDBJ whole genome shotgun (WGS) entry which is preliminary data.</text>
</comment>
<gene>
    <name evidence="1" type="ORF">GTO91_12730</name>
</gene>
<accession>A0A845L5S4</accession>
<dbReference type="Pfam" id="PF22091">
    <property type="entry name" value="DUF6941"/>
    <property type="match status" value="1"/>
</dbReference>